<accession>A0AAV5JEQ7</accession>
<name>A0AAV5JEQ7_9ROSI</name>
<dbReference type="InterPro" id="IPR025762">
    <property type="entry name" value="DFDF"/>
</dbReference>
<dbReference type="Proteomes" id="UP001054252">
    <property type="component" value="Unassembled WGS sequence"/>
</dbReference>
<dbReference type="GO" id="GO:0034063">
    <property type="term" value="P:stress granule assembly"/>
    <property type="evidence" value="ECO:0007669"/>
    <property type="project" value="TreeGrafter"/>
</dbReference>
<dbReference type="AlphaFoldDB" id="A0AAV5JEQ7"/>
<evidence type="ECO:0000313" key="3">
    <source>
        <dbReference type="Proteomes" id="UP001054252"/>
    </source>
</evidence>
<keyword evidence="3" id="KW-1185">Reference proteome</keyword>
<dbReference type="EMBL" id="BPVZ01000032">
    <property type="protein sequence ID" value="GKV10505.1"/>
    <property type="molecule type" value="Genomic_DNA"/>
</dbReference>
<gene>
    <name evidence="2" type="ORF">SLEP1_g21854</name>
</gene>
<protein>
    <recommendedName>
        <fullName evidence="1">DFDF domain-containing protein</fullName>
    </recommendedName>
</protein>
<dbReference type="PANTHER" id="PTHR13586">
    <property type="entry name" value="SCD6 PROTEIN-RELATED"/>
    <property type="match status" value="1"/>
</dbReference>
<organism evidence="2 3">
    <name type="scientific">Rubroshorea leprosula</name>
    <dbReference type="NCBI Taxonomy" id="152421"/>
    <lineage>
        <taxon>Eukaryota</taxon>
        <taxon>Viridiplantae</taxon>
        <taxon>Streptophyta</taxon>
        <taxon>Embryophyta</taxon>
        <taxon>Tracheophyta</taxon>
        <taxon>Spermatophyta</taxon>
        <taxon>Magnoliopsida</taxon>
        <taxon>eudicotyledons</taxon>
        <taxon>Gunneridae</taxon>
        <taxon>Pentapetalae</taxon>
        <taxon>rosids</taxon>
        <taxon>malvids</taxon>
        <taxon>Malvales</taxon>
        <taxon>Dipterocarpaceae</taxon>
        <taxon>Rubroshorea</taxon>
    </lineage>
</organism>
<dbReference type="GO" id="GO:0000932">
    <property type="term" value="C:P-body"/>
    <property type="evidence" value="ECO:0007669"/>
    <property type="project" value="TreeGrafter"/>
</dbReference>
<dbReference type="SMART" id="SM01199">
    <property type="entry name" value="FDF"/>
    <property type="match status" value="1"/>
</dbReference>
<dbReference type="GO" id="GO:0003729">
    <property type="term" value="F:mRNA binding"/>
    <property type="evidence" value="ECO:0007669"/>
    <property type="project" value="TreeGrafter"/>
</dbReference>
<evidence type="ECO:0000313" key="2">
    <source>
        <dbReference type="EMBL" id="GKV10505.1"/>
    </source>
</evidence>
<dbReference type="PROSITE" id="PS51512">
    <property type="entry name" value="DFDF"/>
    <property type="match status" value="1"/>
</dbReference>
<sequence>MPKSSSCPNRALSSWVPFVSSTSGPLLTPPTCLVTPDQLAQTRPHVLPPTQINYHDLKDVGPGSADSTMQFTEEFDFEAMNEKFIIDEVWVTSKDDFFDTISCNSLTRRARNVQKGRISEALITGAGYMAMVEGPGPPRKHPFLKLYGSSIIQYPMKCKASGN</sequence>
<feature type="domain" description="DFDF" evidence="1">
    <location>
        <begin position="63"/>
        <end position="99"/>
    </location>
</feature>
<dbReference type="PANTHER" id="PTHR13586:SF23">
    <property type="entry name" value="DECAPPING 5-LIKE PROTEIN-RELATED"/>
    <property type="match status" value="1"/>
</dbReference>
<evidence type="ECO:0000259" key="1">
    <source>
        <dbReference type="PROSITE" id="PS51512"/>
    </source>
</evidence>
<reference evidence="2 3" key="1">
    <citation type="journal article" date="2021" name="Commun. Biol.">
        <title>The genome of Shorea leprosula (Dipterocarpaceae) highlights the ecological relevance of drought in aseasonal tropical rainforests.</title>
        <authorList>
            <person name="Ng K.K.S."/>
            <person name="Kobayashi M.J."/>
            <person name="Fawcett J.A."/>
            <person name="Hatakeyama M."/>
            <person name="Paape T."/>
            <person name="Ng C.H."/>
            <person name="Ang C.C."/>
            <person name="Tnah L.H."/>
            <person name="Lee C.T."/>
            <person name="Nishiyama T."/>
            <person name="Sese J."/>
            <person name="O'Brien M.J."/>
            <person name="Copetti D."/>
            <person name="Mohd Noor M.I."/>
            <person name="Ong R.C."/>
            <person name="Putra M."/>
            <person name="Sireger I.Z."/>
            <person name="Indrioko S."/>
            <person name="Kosugi Y."/>
            <person name="Izuno A."/>
            <person name="Isagi Y."/>
            <person name="Lee S.L."/>
            <person name="Shimizu K.K."/>
        </authorList>
    </citation>
    <scope>NUCLEOTIDE SEQUENCE [LARGE SCALE GENOMIC DNA]</scope>
    <source>
        <strain evidence="2">214</strain>
    </source>
</reference>
<comment type="caution">
    <text evidence="2">The sequence shown here is derived from an EMBL/GenBank/DDBJ whole genome shotgun (WGS) entry which is preliminary data.</text>
</comment>
<dbReference type="GO" id="GO:0033962">
    <property type="term" value="P:P-body assembly"/>
    <property type="evidence" value="ECO:0007669"/>
    <property type="project" value="TreeGrafter"/>
</dbReference>
<dbReference type="InterPro" id="IPR019050">
    <property type="entry name" value="FDF_dom"/>
</dbReference>
<proteinExistence type="predicted"/>